<dbReference type="InterPro" id="IPR029058">
    <property type="entry name" value="AB_hydrolase_fold"/>
</dbReference>
<dbReference type="InterPro" id="IPR008886">
    <property type="entry name" value="UPF0227/Esterase_YqiA"/>
</dbReference>
<reference evidence="2" key="2">
    <citation type="submission" date="2023-09" db="EMBL/GenBank/DDBJ databases">
        <title>Acinetobacter soli.</title>
        <authorList>
            <person name="Kim B."/>
            <person name="Kim D."/>
            <person name="Park D."/>
        </authorList>
    </citation>
    <scope>NUCLEOTIDE SEQUENCE</scope>
    <source>
        <strain evidence="2">2023.05</strain>
    </source>
</reference>
<reference evidence="1 3" key="1">
    <citation type="submission" date="2016-08" db="EMBL/GenBank/DDBJ databases">
        <title>Complete genome sequence of Acinetobacter baylyi strain GFJ2.</title>
        <authorList>
            <person name="Tabata M."/>
            <person name="Kuboki S."/>
            <person name="Gibu N."/>
            <person name="Kinouchi Y."/>
            <person name="Vangnai A."/>
            <person name="Kasai D."/>
            <person name="Fukuda M."/>
        </authorList>
    </citation>
    <scope>NUCLEOTIDE SEQUENCE [LARGE SCALE GENOMIC DNA]</scope>
    <source>
        <strain evidence="1 3">GFJ2</strain>
    </source>
</reference>
<dbReference type="AlphaFoldDB" id="A0A1P8EIK9"/>
<dbReference type="Gene3D" id="3.40.50.1820">
    <property type="entry name" value="alpha/beta hydrolase"/>
    <property type="match status" value="1"/>
</dbReference>
<dbReference type="RefSeq" id="WP_004936072.1">
    <property type="nucleotide sequence ID" value="NZ_BBNM01000003.1"/>
</dbReference>
<dbReference type="KEGG" id="asol:BEN76_08370"/>
<dbReference type="EMBL" id="CP134206">
    <property type="protein sequence ID" value="WND05488.1"/>
    <property type="molecule type" value="Genomic_DNA"/>
</dbReference>
<dbReference type="Proteomes" id="UP000185674">
    <property type="component" value="Chromosome"/>
</dbReference>
<dbReference type="SUPFAM" id="SSF53474">
    <property type="entry name" value="alpha/beta-Hydrolases"/>
    <property type="match status" value="1"/>
</dbReference>
<gene>
    <name evidence="1" type="ORF">BEN76_08370</name>
    <name evidence="2" type="ORF">RHP80_15115</name>
</gene>
<dbReference type="GO" id="GO:0016787">
    <property type="term" value="F:hydrolase activity"/>
    <property type="evidence" value="ECO:0007669"/>
    <property type="project" value="UniProtKB-KW"/>
</dbReference>
<sequence>MMLPRLKILFMHGLDSSRESTKFHAIQSDNKFCITIDYRNLNYETVADFYQNIVLTIKPDVLVGHNLGGYWALKLSSQFKLPAIVANPSIAPSFREDYPALALQELDNDNPKIAYLELGDETLDMYEIKNLLEDYMLVDAIEGGHHRLEHPAKLNTLIEHIKNEYFQPLR</sequence>
<dbReference type="EMBL" id="CP016896">
    <property type="protein sequence ID" value="APV36029.1"/>
    <property type="molecule type" value="Genomic_DNA"/>
</dbReference>
<dbReference type="Pfam" id="PF05728">
    <property type="entry name" value="UPF0227"/>
    <property type="match status" value="1"/>
</dbReference>
<accession>A0A1P8EIK9</accession>
<dbReference type="GeneID" id="67510542"/>
<evidence type="ECO:0000313" key="3">
    <source>
        <dbReference type="Proteomes" id="UP000185674"/>
    </source>
</evidence>
<evidence type="ECO:0000313" key="1">
    <source>
        <dbReference type="EMBL" id="APV36029.1"/>
    </source>
</evidence>
<dbReference type="eggNOG" id="COG3150">
    <property type="taxonomic scope" value="Bacteria"/>
</dbReference>
<dbReference type="STRING" id="487316.BEN76_08370"/>
<proteinExistence type="predicted"/>
<name>A0A1P8EIK9_9GAMM</name>
<dbReference type="Proteomes" id="UP001256400">
    <property type="component" value="Chromosome"/>
</dbReference>
<evidence type="ECO:0000313" key="2">
    <source>
        <dbReference type="EMBL" id="WND05488.1"/>
    </source>
</evidence>
<protein>
    <submittedName>
        <fullName evidence="1">Esterase</fullName>
    </submittedName>
    <submittedName>
        <fullName evidence="2">YqiA/YcfP family alpha/beta fold hydrolase</fullName>
    </submittedName>
</protein>
<keyword evidence="2" id="KW-0378">Hydrolase</keyword>
<organism evidence="1 3">
    <name type="scientific">Acinetobacter soli</name>
    <dbReference type="NCBI Taxonomy" id="487316"/>
    <lineage>
        <taxon>Bacteria</taxon>
        <taxon>Pseudomonadati</taxon>
        <taxon>Pseudomonadota</taxon>
        <taxon>Gammaproteobacteria</taxon>
        <taxon>Moraxellales</taxon>
        <taxon>Moraxellaceae</taxon>
        <taxon>Acinetobacter</taxon>
    </lineage>
</organism>